<feature type="transmembrane region" description="Helical" evidence="11">
    <location>
        <begin position="159"/>
        <end position="183"/>
    </location>
</feature>
<keyword evidence="2" id="KW-0813">Transport</keyword>
<reference evidence="13" key="1">
    <citation type="submission" date="2022-12" db="EMBL/GenBank/DDBJ databases">
        <authorList>
            <person name="Petersen C."/>
        </authorList>
    </citation>
    <scope>NUCLEOTIDE SEQUENCE</scope>
    <source>
        <strain evidence="13">IBT 16125</strain>
    </source>
</reference>
<feature type="transmembrane region" description="Helical" evidence="11">
    <location>
        <begin position="360"/>
        <end position="379"/>
    </location>
</feature>
<dbReference type="PANTHER" id="PTHR43562">
    <property type="entry name" value="NAPA-TYPE SODIUM/HYDROGEN ANTIPORTER"/>
    <property type="match status" value="1"/>
</dbReference>
<dbReference type="InterPro" id="IPR038770">
    <property type="entry name" value="Na+/solute_symporter_sf"/>
</dbReference>
<sequence length="586" mass="61868">MTSQSALSYEEPGIRTILILSGFLLVLNLANSLLDRLVYCGLIGQIFIGVAWGMPGAQWLTLDAQEMMQQLGYLGLFLLVYEGGLSTSFKQLKANLLLSAVAAFTGVATPVALSFVLMRLVDSTSLQAFGAGAALCSTSIGTTFTILSTTGLDKSRLGTVLSGAAMMDDVAGLVMVQIISNLGSSTTGSFSAVTVVRPICVAVGFAIGIVLVCGLAVKPAVRKLRGMNSSLLRKGKKTQVAFALHMATLIGFVTGASYAGTSGLFAAYLAGACISWFDDLHISTEQSSYQGANPICEASGASQSPIEMSPRGPSSNIPSRTTPQGNGALGSDSSTSFVSEDKPRMASGQQTFTAYCKQPLQFILCPFFFASIGFAIPITQMFQGQIVWRGIVYTLLMALAKIVTGIWLLPITISPVSGLAKLKRVVAIPITWCTSSRKQEAHRQVPERNKKGKKTAHQSRVSTNTPTSQQQSGAEVRSPTLSQNPTAGKQPRSLYPASIVGLAMIARGEIGYLIASVAETGGLFAQPDKGTINGISEIYLVVVWAITLCTIIGPICVGTLVKRVRTLQAQRSQSGQPDPLGIWGLS</sequence>
<feature type="region of interest" description="Disordered" evidence="10">
    <location>
        <begin position="439"/>
        <end position="491"/>
    </location>
</feature>
<accession>A0AAD6BYR6</accession>
<keyword evidence="3" id="KW-0050">Antiport</keyword>
<evidence type="ECO:0000313" key="13">
    <source>
        <dbReference type="EMBL" id="KAJ5439127.1"/>
    </source>
</evidence>
<feature type="compositionally biased region" description="Basic and acidic residues" evidence="10">
    <location>
        <begin position="439"/>
        <end position="449"/>
    </location>
</feature>
<dbReference type="InterPro" id="IPR006153">
    <property type="entry name" value="Cation/H_exchanger_TM"/>
</dbReference>
<keyword evidence="8 11" id="KW-0472">Membrane</keyword>
<feature type="transmembrane region" description="Helical" evidence="11">
    <location>
        <begin position="391"/>
        <end position="413"/>
    </location>
</feature>
<feature type="transmembrane region" description="Helical" evidence="11">
    <location>
        <begin position="126"/>
        <end position="147"/>
    </location>
</feature>
<protein>
    <submittedName>
        <fullName evidence="13">Na+/H+ antiporter</fullName>
    </submittedName>
</protein>
<keyword evidence="4 11" id="KW-0812">Transmembrane</keyword>
<organism evidence="13 14">
    <name type="scientific">Penicillium daleae</name>
    <dbReference type="NCBI Taxonomy" id="63821"/>
    <lineage>
        <taxon>Eukaryota</taxon>
        <taxon>Fungi</taxon>
        <taxon>Dikarya</taxon>
        <taxon>Ascomycota</taxon>
        <taxon>Pezizomycotina</taxon>
        <taxon>Eurotiomycetes</taxon>
        <taxon>Eurotiomycetidae</taxon>
        <taxon>Eurotiales</taxon>
        <taxon>Aspergillaceae</taxon>
        <taxon>Penicillium</taxon>
    </lineage>
</organism>
<comment type="caution">
    <text evidence="13">The sequence shown here is derived from an EMBL/GenBank/DDBJ whole genome shotgun (WGS) entry which is preliminary data.</text>
</comment>
<dbReference type="GeneID" id="81603750"/>
<evidence type="ECO:0000256" key="7">
    <source>
        <dbReference type="ARBA" id="ARBA00023065"/>
    </source>
</evidence>
<evidence type="ECO:0000256" key="1">
    <source>
        <dbReference type="ARBA" id="ARBA00004141"/>
    </source>
</evidence>
<feature type="compositionally biased region" description="Polar residues" evidence="10">
    <location>
        <begin position="458"/>
        <end position="487"/>
    </location>
</feature>
<evidence type="ECO:0000256" key="2">
    <source>
        <dbReference type="ARBA" id="ARBA00022448"/>
    </source>
</evidence>
<feature type="transmembrane region" description="Helical" evidence="11">
    <location>
        <begin position="538"/>
        <end position="561"/>
    </location>
</feature>
<keyword evidence="7" id="KW-0406">Ion transport</keyword>
<dbReference type="Gene3D" id="1.20.1530.20">
    <property type="match status" value="2"/>
</dbReference>
<keyword evidence="5 11" id="KW-1133">Transmembrane helix</keyword>
<proteinExistence type="predicted"/>
<feature type="transmembrane region" description="Helical" evidence="11">
    <location>
        <begin position="37"/>
        <end position="55"/>
    </location>
</feature>
<feature type="transmembrane region" description="Helical" evidence="11">
    <location>
        <begin position="67"/>
        <end position="84"/>
    </location>
</feature>
<comment type="subcellular location">
    <subcellularLocation>
        <location evidence="1">Membrane</location>
        <topology evidence="1">Multi-pass membrane protein</topology>
    </subcellularLocation>
</comment>
<dbReference type="RefSeq" id="XP_056762356.1">
    <property type="nucleotide sequence ID" value="XM_056913507.1"/>
</dbReference>
<feature type="transmembrane region" description="Helical" evidence="11">
    <location>
        <begin position="12"/>
        <end position="30"/>
    </location>
</feature>
<dbReference type="AlphaFoldDB" id="A0AAD6BYR6"/>
<dbReference type="EMBL" id="JAPVEA010000008">
    <property type="protein sequence ID" value="KAJ5439127.1"/>
    <property type="molecule type" value="Genomic_DNA"/>
</dbReference>
<keyword evidence="6" id="KW-0915">Sodium</keyword>
<dbReference type="Pfam" id="PF00999">
    <property type="entry name" value="Na_H_Exchanger"/>
    <property type="match status" value="1"/>
</dbReference>
<evidence type="ECO:0000256" key="8">
    <source>
        <dbReference type="ARBA" id="ARBA00023136"/>
    </source>
</evidence>
<evidence type="ECO:0000256" key="3">
    <source>
        <dbReference type="ARBA" id="ARBA00022449"/>
    </source>
</evidence>
<feature type="region of interest" description="Disordered" evidence="10">
    <location>
        <begin position="300"/>
        <end position="340"/>
    </location>
</feature>
<evidence type="ECO:0000256" key="5">
    <source>
        <dbReference type="ARBA" id="ARBA00022989"/>
    </source>
</evidence>
<keyword evidence="14" id="KW-1185">Reference proteome</keyword>
<feature type="transmembrane region" description="Helical" evidence="11">
    <location>
        <begin position="195"/>
        <end position="217"/>
    </location>
</feature>
<dbReference type="GO" id="GO:0015297">
    <property type="term" value="F:antiporter activity"/>
    <property type="evidence" value="ECO:0007669"/>
    <property type="project" value="UniProtKB-KW"/>
</dbReference>
<dbReference type="GO" id="GO:0016020">
    <property type="term" value="C:membrane"/>
    <property type="evidence" value="ECO:0007669"/>
    <property type="project" value="UniProtKB-SubCell"/>
</dbReference>
<evidence type="ECO:0000256" key="10">
    <source>
        <dbReference type="SAM" id="MobiDB-lite"/>
    </source>
</evidence>
<keyword evidence="9" id="KW-0739">Sodium transport</keyword>
<evidence type="ECO:0000313" key="14">
    <source>
        <dbReference type="Proteomes" id="UP001213681"/>
    </source>
</evidence>
<reference evidence="13" key="2">
    <citation type="journal article" date="2023" name="IMA Fungus">
        <title>Comparative genomic study of the Penicillium genus elucidates a diverse pangenome and 15 lateral gene transfer events.</title>
        <authorList>
            <person name="Petersen C."/>
            <person name="Sorensen T."/>
            <person name="Nielsen M.R."/>
            <person name="Sondergaard T.E."/>
            <person name="Sorensen J.L."/>
            <person name="Fitzpatrick D.A."/>
            <person name="Frisvad J.C."/>
            <person name="Nielsen K.L."/>
        </authorList>
    </citation>
    <scope>NUCLEOTIDE SEQUENCE</scope>
    <source>
        <strain evidence="13">IBT 16125</strain>
    </source>
</reference>
<evidence type="ECO:0000256" key="4">
    <source>
        <dbReference type="ARBA" id="ARBA00022692"/>
    </source>
</evidence>
<dbReference type="PANTHER" id="PTHR43562:SF3">
    <property type="entry name" value="SODIUM ION_PROTON EXCHANGER (EUROFUNG)"/>
    <property type="match status" value="1"/>
</dbReference>
<feature type="compositionally biased region" description="Polar residues" evidence="10">
    <location>
        <begin position="300"/>
        <end position="338"/>
    </location>
</feature>
<evidence type="ECO:0000256" key="9">
    <source>
        <dbReference type="ARBA" id="ARBA00023201"/>
    </source>
</evidence>
<dbReference type="GO" id="GO:0006814">
    <property type="term" value="P:sodium ion transport"/>
    <property type="evidence" value="ECO:0007669"/>
    <property type="project" value="UniProtKB-KW"/>
</dbReference>
<feature type="transmembrane region" description="Helical" evidence="11">
    <location>
        <begin position="238"/>
        <end position="259"/>
    </location>
</feature>
<evidence type="ECO:0000259" key="12">
    <source>
        <dbReference type="Pfam" id="PF00999"/>
    </source>
</evidence>
<feature type="transmembrane region" description="Helical" evidence="11">
    <location>
        <begin position="96"/>
        <end position="120"/>
    </location>
</feature>
<feature type="domain" description="Cation/H+ exchanger transmembrane" evidence="12">
    <location>
        <begin position="36"/>
        <end position="281"/>
    </location>
</feature>
<dbReference type="Proteomes" id="UP001213681">
    <property type="component" value="Unassembled WGS sequence"/>
</dbReference>
<gene>
    <name evidence="13" type="ORF">N7458_010125</name>
</gene>
<evidence type="ECO:0000256" key="6">
    <source>
        <dbReference type="ARBA" id="ARBA00023053"/>
    </source>
</evidence>
<evidence type="ECO:0000256" key="11">
    <source>
        <dbReference type="SAM" id="Phobius"/>
    </source>
</evidence>
<name>A0AAD6BYR6_9EURO</name>
<dbReference type="GO" id="GO:1902600">
    <property type="term" value="P:proton transmembrane transport"/>
    <property type="evidence" value="ECO:0007669"/>
    <property type="project" value="InterPro"/>
</dbReference>